<evidence type="ECO:0000256" key="3">
    <source>
        <dbReference type="ARBA" id="ARBA00022692"/>
    </source>
</evidence>
<feature type="transmembrane region" description="Helical" evidence="7">
    <location>
        <begin position="334"/>
        <end position="351"/>
    </location>
</feature>
<evidence type="ECO:0000256" key="6">
    <source>
        <dbReference type="SAM" id="MobiDB-lite"/>
    </source>
</evidence>
<feature type="region of interest" description="Disordered" evidence="6">
    <location>
        <begin position="388"/>
        <end position="429"/>
    </location>
</feature>
<feature type="transmembrane region" description="Helical" evidence="7">
    <location>
        <begin position="291"/>
        <end position="313"/>
    </location>
</feature>
<keyword evidence="5 7" id="KW-0472">Membrane</keyword>
<dbReference type="RefSeq" id="WP_030806250.1">
    <property type="nucleotide sequence ID" value="NZ_CAKXYP010000003.1"/>
</dbReference>
<dbReference type="Gene3D" id="1.20.1250.20">
    <property type="entry name" value="MFS general substrate transporter like domains"/>
    <property type="match status" value="1"/>
</dbReference>
<organism evidence="9 10">
    <name type="scientific">Streptomyces globisporus</name>
    <dbReference type="NCBI Taxonomy" id="1908"/>
    <lineage>
        <taxon>Bacteria</taxon>
        <taxon>Bacillati</taxon>
        <taxon>Actinomycetota</taxon>
        <taxon>Actinomycetes</taxon>
        <taxon>Kitasatosporales</taxon>
        <taxon>Streptomycetaceae</taxon>
        <taxon>Streptomyces</taxon>
    </lineage>
</organism>
<feature type="compositionally biased region" description="Low complexity" evidence="6">
    <location>
        <begin position="389"/>
        <end position="405"/>
    </location>
</feature>
<dbReference type="EMBL" id="CAKXYP010000003">
    <property type="protein sequence ID" value="CAH9414355.1"/>
    <property type="molecule type" value="Genomic_DNA"/>
</dbReference>
<evidence type="ECO:0000259" key="8">
    <source>
        <dbReference type="PROSITE" id="PS50850"/>
    </source>
</evidence>
<evidence type="ECO:0000313" key="9">
    <source>
        <dbReference type="EMBL" id="CAH9414355.1"/>
    </source>
</evidence>
<dbReference type="SUPFAM" id="SSF103473">
    <property type="entry name" value="MFS general substrate transporter"/>
    <property type="match status" value="1"/>
</dbReference>
<dbReference type="PANTHER" id="PTHR43124">
    <property type="entry name" value="PURINE EFFLUX PUMP PBUE"/>
    <property type="match status" value="1"/>
</dbReference>
<keyword evidence="4 7" id="KW-1133">Transmembrane helix</keyword>
<dbReference type="InterPro" id="IPR050189">
    <property type="entry name" value="MFS_Efflux_Transporters"/>
</dbReference>
<feature type="transmembrane region" description="Helical" evidence="7">
    <location>
        <begin position="129"/>
        <end position="150"/>
    </location>
</feature>
<feature type="transmembrane region" description="Helical" evidence="7">
    <location>
        <begin position="237"/>
        <end position="255"/>
    </location>
</feature>
<evidence type="ECO:0000313" key="10">
    <source>
        <dbReference type="Proteomes" id="UP001154015"/>
    </source>
</evidence>
<evidence type="ECO:0000256" key="5">
    <source>
        <dbReference type="ARBA" id="ARBA00023136"/>
    </source>
</evidence>
<dbReference type="PANTHER" id="PTHR43124:SF3">
    <property type="entry name" value="CHLORAMPHENICOL EFFLUX PUMP RV0191"/>
    <property type="match status" value="1"/>
</dbReference>
<comment type="caution">
    <text evidence="9">The sequence shown here is derived from an EMBL/GenBank/DDBJ whole genome shotgun (WGS) entry which is preliminary data.</text>
</comment>
<feature type="domain" description="Major facilitator superfamily (MFS) profile" evidence="8">
    <location>
        <begin position="4"/>
        <end position="379"/>
    </location>
</feature>
<protein>
    <submittedName>
        <fullName evidence="9">Uncharacterized MFS-type transporter</fullName>
    </submittedName>
</protein>
<feature type="transmembrane region" description="Helical" evidence="7">
    <location>
        <begin position="95"/>
        <end position="117"/>
    </location>
</feature>
<feature type="transmembrane region" description="Helical" evidence="7">
    <location>
        <begin position="38"/>
        <end position="58"/>
    </location>
</feature>
<dbReference type="Proteomes" id="UP001154015">
    <property type="component" value="Unassembled WGS sequence"/>
</dbReference>
<keyword evidence="10" id="KW-1185">Reference proteome</keyword>
<reference evidence="9" key="1">
    <citation type="submission" date="2022-03" db="EMBL/GenBank/DDBJ databases">
        <authorList>
            <person name="Leyn A S."/>
        </authorList>
    </citation>
    <scope>NUCLEOTIDE SEQUENCE</scope>
    <source>
        <strain evidence="9">Streptomyces globisporus 4-3</strain>
    </source>
</reference>
<evidence type="ECO:0000256" key="2">
    <source>
        <dbReference type="ARBA" id="ARBA00022475"/>
    </source>
</evidence>
<feature type="transmembrane region" description="Helical" evidence="7">
    <location>
        <begin position="267"/>
        <end position="285"/>
    </location>
</feature>
<evidence type="ECO:0000256" key="7">
    <source>
        <dbReference type="SAM" id="Phobius"/>
    </source>
</evidence>
<dbReference type="Pfam" id="PF07690">
    <property type="entry name" value="MFS_1"/>
    <property type="match status" value="1"/>
</dbReference>
<dbReference type="InterPro" id="IPR011701">
    <property type="entry name" value="MFS"/>
</dbReference>
<feature type="transmembrane region" description="Helical" evidence="7">
    <location>
        <begin position="200"/>
        <end position="222"/>
    </location>
</feature>
<name>A0ABM9GUJ9_STRGL</name>
<dbReference type="PROSITE" id="PS50850">
    <property type="entry name" value="MFS"/>
    <property type="match status" value="1"/>
</dbReference>
<gene>
    <name evidence="9" type="ORF">SGL43_01358</name>
</gene>
<dbReference type="CDD" id="cd17324">
    <property type="entry name" value="MFS_NepI_like"/>
    <property type="match status" value="1"/>
</dbReference>
<dbReference type="InterPro" id="IPR036259">
    <property type="entry name" value="MFS_trans_sf"/>
</dbReference>
<dbReference type="InterPro" id="IPR020846">
    <property type="entry name" value="MFS_dom"/>
</dbReference>
<proteinExistence type="predicted"/>
<keyword evidence="2" id="KW-1003">Cell membrane</keyword>
<sequence length="429" mass="43180">MPLALLALAVSAFGIGTTEFVMMGLLPNVADDLGTSVPTAGYLVSAYAIGVVLGAPLLTGLGSRVPRKKMLLLLMALFTIGNLASALAPDFGWLVAGRLLAGLPHGAFFGVGAVVAARLVSEGRQARAVATMFLGLTVANIVGVPAATLLGQHLGWRATFLVVAAIGLAAMAALARLVPHIPVEAHQDVRRELRALGNRQVLLGLLTAVFGFAGVFAVYSYLSAMTTKAMGFGESSVTLVLALFGIGMTLGALAAGPLTDRALRPTLYGSLGALAVVLVAFPFTVHVQWAALTMVVLLGAVGFMTTTPLQMLVMNKAKDAPTLASASNHSAFNLANAGGAWLGGVAIAAGWGWTSPAFVGAVLAVAGLAIAATAGFLDRGEGKSSRVVAAHSATPARPAATPARPAFEDGTGSPGGPAAKSANSSPSGA</sequence>
<comment type="subcellular location">
    <subcellularLocation>
        <location evidence="1">Cell membrane</location>
        <topology evidence="1">Multi-pass membrane protein</topology>
    </subcellularLocation>
</comment>
<feature type="transmembrane region" description="Helical" evidence="7">
    <location>
        <begin position="70"/>
        <end position="89"/>
    </location>
</feature>
<evidence type="ECO:0000256" key="4">
    <source>
        <dbReference type="ARBA" id="ARBA00022989"/>
    </source>
</evidence>
<accession>A0ABM9GUJ9</accession>
<feature type="transmembrane region" description="Helical" evidence="7">
    <location>
        <begin position="357"/>
        <end position="377"/>
    </location>
</feature>
<feature type="transmembrane region" description="Helical" evidence="7">
    <location>
        <begin position="156"/>
        <end position="179"/>
    </location>
</feature>
<evidence type="ECO:0000256" key="1">
    <source>
        <dbReference type="ARBA" id="ARBA00004651"/>
    </source>
</evidence>
<keyword evidence="3 7" id="KW-0812">Transmembrane</keyword>